<organism evidence="1 2">
    <name type="scientific">Mycobacterium attenuatum</name>
    <dbReference type="NCBI Taxonomy" id="2341086"/>
    <lineage>
        <taxon>Bacteria</taxon>
        <taxon>Bacillati</taxon>
        <taxon>Actinomycetota</taxon>
        <taxon>Actinomycetes</taxon>
        <taxon>Mycobacteriales</taxon>
        <taxon>Mycobacteriaceae</taxon>
        <taxon>Mycobacterium</taxon>
    </lineage>
</organism>
<accession>A0A498QJ56</accession>
<reference evidence="1 2" key="1">
    <citation type="submission" date="2018-09" db="EMBL/GenBank/DDBJ databases">
        <authorList>
            <person name="Tagini F."/>
        </authorList>
    </citation>
    <scope>NUCLEOTIDE SEQUENCE [LARGE SCALE GENOMIC DNA]</scope>
    <source>
        <strain evidence="1 2">MK136</strain>
    </source>
</reference>
<name>A0A498QJ56_9MYCO</name>
<proteinExistence type="predicted"/>
<evidence type="ECO:0000313" key="2">
    <source>
        <dbReference type="Proteomes" id="UP000273307"/>
    </source>
</evidence>
<sequence length="79" mass="7566">MEELGEVVSCDGFAVVDAELGGGDFGYGVVGDGCCGVDNGLDGSVLVAGLGEKGCESGAVGDIDGGECGGYAAGVKFLL</sequence>
<protein>
    <submittedName>
        <fullName evidence="1">Uncharacterized protein</fullName>
    </submittedName>
</protein>
<keyword evidence="2" id="KW-1185">Reference proteome</keyword>
<dbReference type="Proteomes" id="UP000273307">
    <property type="component" value="Unassembled WGS sequence"/>
</dbReference>
<dbReference type="EMBL" id="UPHP01000179">
    <property type="protein sequence ID" value="VBA44542.1"/>
    <property type="molecule type" value="Genomic_DNA"/>
</dbReference>
<gene>
    <name evidence="1" type="ORF">LAUMK136_05670</name>
</gene>
<evidence type="ECO:0000313" key="1">
    <source>
        <dbReference type="EMBL" id="VBA44542.1"/>
    </source>
</evidence>
<dbReference type="AlphaFoldDB" id="A0A498QJ56"/>